<evidence type="ECO:0000313" key="2">
    <source>
        <dbReference type="EMBL" id="GAI35338.1"/>
    </source>
</evidence>
<name>X1MVP6_9ZZZZ</name>
<proteinExistence type="predicted"/>
<evidence type="ECO:0000256" key="1">
    <source>
        <dbReference type="SAM" id="Phobius"/>
    </source>
</evidence>
<dbReference type="AlphaFoldDB" id="X1MVP6"/>
<reference evidence="2" key="1">
    <citation type="journal article" date="2014" name="Front. Microbiol.">
        <title>High frequency of phylogenetically diverse reductive dehalogenase-homologous genes in deep subseafloor sedimentary metagenomes.</title>
        <authorList>
            <person name="Kawai M."/>
            <person name="Futagami T."/>
            <person name="Toyoda A."/>
            <person name="Takaki Y."/>
            <person name="Nishi S."/>
            <person name="Hori S."/>
            <person name="Arai W."/>
            <person name="Tsubouchi T."/>
            <person name="Morono Y."/>
            <person name="Uchiyama I."/>
            <person name="Ito T."/>
            <person name="Fujiyama A."/>
            <person name="Inagaki F."/>
            <person name="Takami H."/>
        </authorList>
    </citation>
    <scope>NUCLEOTIDE SEQUENCE</scope>
    <source>
        <strain evidence="2">Expedition CK06-06</strain>
    </source>
</reference>
<protein>
    <submittedName>
        <fullName evidence="2">Uncharacterized protein</fullName>
    </submittedName>
</protein>
<comment type="caution">
    <text evidence="2">The sequence shown here is derived from an EMBL/GenBank/DDBJ whole genome shotgun (WGS) entry which is preliminary data.</text>
</comment>
<keyword evidence="1" id="KW-1133">Transmembrane helix</keyword>
<gene>
    <name evidence="2" type="ORF">S06H3_38276</name>
</gene>
<keyword evidence="1" id="KW-0812">Transmembrane</keyword>
<organism evidence="2">
    <name type="scientific">marine sediment metagenome</name>
    <dbReference type="NCBI Taxonomy" id="412755"/>
    <lineage>
        <taxon>unclassified sequences</taxon>
        <taxon>metagenomes</taxon>
        <taxon>ecological metagenomes</taxon>
    </lineage>
</organism>
<feature type="transmembrane region" description="Helical" evidence="1">
    <location>
        <begin position="20"/>
        <end position="41"/>
    </location>
</feature>
<accession>X1MVP6</accession>
<dbReference type="EMBL" id="BARV01023316">
    <property type="protein sequence ID" value="GAI35338.1"/>
    <property type="molecule type" value="Genomic_DNA"/>
</dbReference>
<keyword evidence="1" id="KW-0472">Membrane</keyword>
<sequence>MKEHKVGEPKPETVARVQQVFRIAGIIITVLGILGLILLYAC</sequence>